<sequence length="42" mass="4413">MINVLRPNPLLAAAIVGPGGPSDSERAHGSTGYAVAVRRDYY</sequence>
<organism evidence="1 2">
    <name type="scientific">Rhodococcus aetherivorans</name>
    <dbReference type="NCBI Taxonomy" id="191292"/>
    <lineage>
        <taxon>Bacteria</taxon>
        <taxon>Bacillati</taxon>
        <taxon>Actinomycetota</taxon>
        <taxon>Actinomycetes</taxon>
        <taxon>Mycobacteriales</taxon>
        <taxon>Nocardiaceae</taxon>
        <taxon>Rhodococcus</taxon>
    </lineage>
</organism>
<proteinExistence type="predicted"/>
<reference evidence="1 2" key="1">
    <citation type="journal article" date="2018" name="Biodegradation">
        <title>1,4-Dioxane degradation characteristics of Rhodococcus aetherivorans JCM 14343.</title>
        <authorList>
            <person name="Inoue D."/>
            <person name="Tsunoda T."/>
            <person name="Yamamoto N."/>
            <person name="Ike M."/>
            <person name="Sei K."/>
        </authorList>
    </citation>
    <scope>NUCLEOTIDE SEQUENCE [LARGE SCALE GENOMIC DNA]</scope>
    <source>
        <strain evidence="1 2">JCM 14343</strain>
    </source>
</reference>
<evidence type="ECO:0000313" key="2">
    <source>
        <dbReference type="Proteomes" id="UP000325466"/>
    </source>
</evidence>
<comment type="caution">
    <text evidence="1">The sequence shown here is derived from an EMBL/GenBank/DDBJ whole genome shotgun (WGS) entry which is preliminary data.</text>
</comment>
<protein>
    <submittedName>
        <fullName evidence="1">Uncharacterized protein</fullName>
    </submittedName>
</protein>
<evidence type="ECO:0000313" key="1">
    <source>
        <dbReference type="EMBL" id="GES36175.1"/>
    </source>
</evidence>
<name>A0ABQ0YHZ6_9NOCA</name>
<dbReference type="RefSeq" id="WP_255326696.1">
    <property type="nucleotide sequence ID" value="NZ_BAAAYP010000051.1"/>
</dbReference>
<accession>A0ABQ0YHZ6</accession>
<gene>
    <name evidence="1" type="ORF">RAJCM14343_1424</name>
</gene>
<keyword evidence="2" id="KW-1185">Reference proteome</keyword>
<dbReference type="Proteomes" id="UP000325466">
    <property type="component" value="Unassembled WGS sequence"/>
</dbReference>
<dbReference type="EMBL" id="BLAH01000051">
    <property type="protein sequence ID" value="GES36175.1"/>
    <property type="molecule type" value="Genomic_DNA"/>
</dbReference>